<dbReference type="InterPro" id="IPR045864">
    <property type="entry name" value="aa-tRNA-synth_II/BPL/LPL"/>
</dbReference>
<dbReference type="InterPro" id="IPR004143">
    <property type="entry name" value="BPL_LPL_catalytic"/>
</dbReference>
<evidence type="ECO:0000313" key="3">
    <source>
        <dbReference type="Proteomes" id="UP000050525"/>
    </source>
</evidence>
<dbReference type="AlphaFoldDB" id="A0A151NLV1"/>
<gene>
    <name evidence="2" type="primary">LIPT2</name>
    <name evidence="2" type="ORF">Y1Q_0011133</name>
</gene>
<dbReference type="GO" id="GO:0033819">
    <property type="term" value="F:lipoyl(octanoyl) transferase activity"/>
    <property type="evidence" value="ECO:0007669"/>
    <property type="project" value="TreeGrafter"/>
</dbReference>
<protein>
    <submittedName>
        <fullName evidence="2">Lipoyltransferase 2, mitochondrial</fullName>
    </submittedName>
</protein>
<dbReference type="Gene3D" id="3.30.930.10">
    <property type="entry name" value="Bira Bifunctional Protein, Domain 2"/>
    <property type="match status" value="1"/>
</dbReference>
<evidence type="ECO:0000313" key="2">
    <source>
        <dbReference type="EMBL" id="KYO37796.1"/>
    </source>
</evidence>
<dbReference type="PROSITE" id="PS51733">
    <property type="entry name" value="BPL_LPL_CATALYTIC"/>
    <property type="match status" value="1"/>
</dbReference>
<keyword evidence="3" id="KW-1185">Reference proteome</keyword>
<dbReference type="STRING" id="8496.A0A151NLV1"/>
<name>A0A151NLV1_ALLMI</name>
<reference evidence="2 3" key="1">
    <citation type="journal article" date="2012" name="Genome Biol.">
        <title>Sequencing three crocodilian genomes to illuminate the evolution of archosaurs and amniotes.</title>
        <authorList>
            <person name="St John J.A."/>
            <person name="Braun E.L."/>
            <person name="Isberg S.R."/>
            <person name="Miles L.G."/>
            <person name="Chong A.Y."/>
            <person name="Gongora J."/>
            <person name="Dalzell P."/>
            <person name="Moran C."/>
            <person name="Bed'hom B."/>
            <person name="Abzhanov A."/>
            <person name="Burgess S.C."/>
            <person name="Cooksey A.M."/>
            <person name="Castoe T.A."/>
            <person name="Crawford N.G."/>
            <person name="Densmore L.D."/>
            <person name="Drew J.C."/>
            <person name="Edwards S.V."/>
            <person name="Faircloth B.C."/>
            <person name="Fujita M.K."/>
            <person name="Greenwold M.J."/>
            <person name="Hoffmann F.G."/>
            <person name="Howard J.M."/>
            <person name="Iguchi T."/>
            <person name="Janes D.E."/>
            <person name="Khan S.Y."/>
            <person name="Kohno S."/>
            <person name="de Koning A.J."/>
            <person name="Lance S.L."/>
            <person name="McCarthy F.M."/>
            <person name="McCormack J.E."/>
            <person name="Merchant M.E."/>
            <person name="Peterson D.G."/>
            <person name="Pollock D.D."/>
            <person name="Pourmand N."/>
            <person name="Raney B.J."/>
            <person name="Roessler K.A."/>
            <person name="Sanford J.R."/>
            <person name="Sawyer R.H."/>
            <person name="Schmidt C.J."/>
            <person name="Triplett E.W."/>
            <person name="Tuberville T.D."/>
            <person name="Venegas-Anaya M."/>
            <person name="Howard J.T."/>
            <person name="Jarvis E.D."/>
            <person name="Guillette L.J.Jr."/>
            <person name="Glenn T.C."/>
            <person name="Green R.E."/>
            <person name="Ray D.A."/>
        </authorList>
    </citation>
    <scope>NUCLEOTIDE SEQUENCE [LARGE SCALE GENOMIC DNA]</scope>
    <source>
        <strain evidence="2">KSC_2009_1</strain>
    </source>
</reference>
<dbReference type="Pfam" id="PF21948">
    <property type="entry name" value="LplA-B_cat"/>
    <property type="match status" value="1"/>
</dbReference>
<feature type="domain" description="BPL/LPL catalytic" evidence="1">
    <location>
        <begin position="1"/>
        <end position="127"/>
    </location>
</feature>
<sequence length="143" mass="15754">MLGGDCRIVAFRSRPSWAHVRWRDAGGLGRHCNWAHGGARAARSGRGASGRPQQRGEQGVHCGRHVTSHGLALNCCTDLRWFDHIVPCGLEGLGVTSLSEELQRHVTVDEILEPFLDAFQEAFQCTLTFPEEPAGLPPWVEET</sequence>
<comment type="caution">
    <text evidence="2">The sequence shown here is derived from an EMBL/GenBank/DDBJ whole genome shotgun (WGS) entry which is preliminary data.</text>
</comment>
<evidence type="ECO:0000259" key="1">
    <source>
        <dbReference type="PROSITE" id="PS51733"/>
    </source>
</evidence>
<organism evidence="2 3">
    <name type="scientific">Alligator mississippiensis</name>
    <name type="common">American alligator</name>
    <dbReference type="NCBI Taxonomy" id="8496"/>
    <lineage>
        <taxon>Eukaryota</taxon>
        <taxon>Metazoa</taxon>
        <taxon>Chordata</taxon>
        <taxon>Craniata</taxon>
        <taxon>Vertebrata</taxon>
        <taxon>Euteleostomi</taxon>
        <taxon>Archelosauria</taxon>
        <taxon>Archosauria</taxon>
        <taxon>Crocodylia</taxon>
        <taxon>Alligatoridae</taxon>
        <taxon>Alligatorinae</taxon>
        <taxon>Alligator</taxon>
    </lineage>
</organism>
<dbReference type="Proteomes" id="UP000050525">
    <property type="component" value="Unassembled WGS sequence"/>
</dbReference>
<dbReference type="EMBL" id="AKHW03002590">
    <property type="protein sequence ID" value="KYO37796.1"/>
    <property type="molecule type" value="Genomic_DNA"/>
</dbReference>
<proteinExistence type="predicted"/>
<dbReference type="GO" id="GO:0009249">
    <property type="term" value="P:protein lipoylation"/>
    <property type="evidence" value="ECO:0007669"/>
    <property type="project" value="TreeGrafter"/>
</dbReference>
<accession>A0A151NLV1</accession>
<dbReference type="PANTHER" id="PTHR10993:SF7">
    <property type="entry name" value="LIPOYLTRANSFERASE 2, MITOCHONDRIAL-RELATED"/>
    <property type="match status" value="1"/>
</dbReference>
<dbReference type="SUPFAM" id="SSF55681">
    <property type="entry name" value="Class II aaRS and biotin synthetases"/>
    <property type="match status" value="1"/>
</dbReference>
<dbReference type="eggNOG" id="KOG0325">
    <property type="taxonomic scope" value="Eukaryota"/>
</dbReference>
<dbReference type="PANTHER" id="PTHR10993">
    <property type="entry name" value="OCTANOYLTRANSFERASE"/>
    <property type="match status" value="1"/>
</dbReference>